<dbReference type="RefSeq" id="XP_016447576.1">
    <property type="nucleotide sequence ID" value="XM_016592090.1"/>
</dbReference>
<protein>
    <submittedName>
        <fullName evidence="2">Uncharacterized protein</fullName>
    </submittedName>
</protein>
<sequence length="260" mass="29500">MPPSSCTPYPSYHVSQNGGSASVAPSSPPSSSTPSVSRPHNQTFEEIVSYDSFHRLIIILDGTTGFVPSNESMKVVVDCVKGFYRDAWNKCAWIPKYHQQISHNFEKKAADRLKNLLYKARQKGEKPGWMLKAMWDRLIMIWASEEFKKRSNAAKAARTSNTGGSLHTGGSISMETHRRRMEKEKGRVMTYAEVFEDKHLKKKKDGTREWVEPRAAREAYQQRFKEWRQSQPDSEDGSSTQVSLNDVALIWTQVVGGAKK</sequence>
<organism evidence="2">
    <name type="scientific">Nicotiana tabacum</name>
    <name type="common">Common tobacco</name>
    <dbReference type="NCBI Taxonomy" id="4097"/>
    <lineage>
        <taxon>Eukaryota</taxon>
        <taxon>Viridiplantae</taxon>
        <taxon>Streptophyta</taxon>
        <taxon>Embryophyta</taxon>
        <taxon>Tracheophyta</taxon>
        <taxon>Spermatophyta</taxon>
        <taxon>Magnoliopsida</taxon>
        <taxon>eudicotyledons</taxon>
        <taxon>Gunneridae</taxon>
        <taxon>Pentapetalae</taxon>
        <taxon>asterids</taxon>
        <taxon>lamiids</taxon>
        <taxon>Solanales</taxon>
        <taxon>Solanaceae</taxon>
        <taxon>Nicotianoideae</taxon>
        <taxon>Nicotianeae</taxon>
        <taxon>Nicotiana</taxon>
    </lineage>
</organism>
<feature type="region of interest" description="Disordered" evidence="1">
    <location>
        <begin position="221"/>
        <end position="242"/>
    </location>
</feature>
<evidence type="ECO:0000256" key="1">
    <source>
        <dbReference type="SAM" id="MobiDB-lite"/>
    </source>
</evidence>
<evidence type="ECO:0000313" key="2">
    <source>
        <dbReference type="RefSeq" id="XP_016447576.1"/>
    </source>
</evidence>
<dbReference type="PaxDb" id="4097-A0A1S3Y5Y2"/>
<dbReference type="KEGG" id="nta:107772595"/>
<proteinExistence type="predicted"/>
<dbReference type="STRING" id="4097.A0A1S3Y5Y2"/>
<name>A0A1S3Y5Y2_TOBAC</name>
<reference evidence="2" key="1">
    <citation type="submission" date="2025-08" db="UniProtKB">
        <authorList>
            <consortium name="RefSeq"/>
        </authorList>
    </citation>
    <scope>IDENTIFICATION</scope>
</reference>
<feature type="compositionally biased region" description="Low complexity" evidence="1">
    <location>
        <begin position="20"/>
        <end position="37"/>
    </location>
</feature>
<dbReference type="InterPro" id="IPR004252">
    <property type="entry name" value="Probable_transposase_24"/>
</dbReference>
<dbReference type="OMA" id="HEYHIFC"/>
<feature type="compositionally biased region" description="Polar residues" evidence="1">
    <location>
        <begin position="1"/>
        <end position="19"/>
    </location>
</feature>
<dbReference type="Pfam" id="PF03004">
    <property type="entry name" value="Transposase_24"/>
    <property type="match status" value="1"/>
</dbReference>
<feature type="compositionally biased region" description="Polar residues" evidence="1">
    <location>
        <begin position="229"/>
        <end position="242"/>
    </location>
</feature>
<feature type="region of interest" description="Disordered" evidence="1">
    <location>
        <begin position="1"/>
        <end position="39"/>
    </location>
</feature>
<dbReference type="OrthoDB" id="1304715at2759"/>
<dbReference type="AlphaFoldDB" id="A0A1S3Y5Y2"/>
<feature type="non-terminal residue" evidence="2">
    <location>
        <position position="260"/>
    </location>
</feature>
<accession>A0A1S3Y5Y2</accession>
<gene>
    <name evidence="2" type="primary">LOC107772595</name>
</gene>